<proteinExistence type="inferred from homology"/>
<keyword evidence="6" id="KW-1185">Reference proteome</keyword>
<keyword evidence="2" id="KW-0689">Ribosomal protein</keyword>
<organism evidence="6">
    <name type="scientific">Arabidopsis lyrata subsp. lyrata</name>
    <name type="common">Lyre-leaved rock-cress</name>
    <dbReference type="NCBI Taxonomy" id="81972"/>
    <lineage>
        <taxon>Eukaryota</taxon>
        <taxon>Viridiplantae</taxon>
        <taxon>Streptophyta</taxon>
        <taxon>Embryophyta</taxon>
        <taxon>Tracheophyta</taxon>
        <taxon>Spermatophyta</taxon>
        <taxon>Magnoliopsida</taxon>
        <taxon>eudicotyledons</taxon>
        <taxon>Gunneridae</taxon>
        <taxon>Pentapetalae</taxon>
        <taxon>rosids</taxon>
        <taxon>malvids</taxon>
        <taxon>Brassicales</taxon>
        <taxon>Brassicaceae</taxon>
        <taxon>Camelineae</taxon>
        <taxon>Arabidopsis</taxon>
    </lineage>
</organism>
<dbReference type="Gramene" id="Al_scaffold_0001_4066">
    <property type="protein sequence ID" value="Al_scaffold_0001_4066"/>
    <property type="gene ID" value="Al_scaffold_0001_4066"/>
</dbReference>
<dbReference type="Pfam" id="PF00861">
    <property type="entry name" value="Ribosomal_L18p"/>
    <property type="match status" value="1"/>
</dbReference>
<evidence type="ECO:0000256" key="2">
    <source>
        <dbReference type="ARBA" id="ARBA00022980"/>
    </source>
</evidence>
<evidence type="ECO:0000256" key="3">
    <source>
        <dbReference type="ARBA" id="ARBA00023274"/>
    </source>
</evidence>
<dbReference type="Gene3D" id="3.30.420.100">
    <property type="match status" value="1"/>
</dbReference>
<evidence type="ECO:0000256" key="4">
    <source>
        <dbReference type="SAM" id="MobiDB-lite"/>
    </source>
</evidence>
<evidence type="ECO:0000313" key="5">
    <source>
        <dbReference type="EMBL" id="EFH67656.1"/>
    </source>
</evidence>
<dbReference type="AlphaFoldDB" id="D7KBY7"/>
<evidence type="ECO:0000313" key="6">
    <source>
        <dbReference type="Proteomes" id="UP000008694"/>
    </source>
</evidence>
<dbReference type="STRING" id="81972.D7KBY7"/>
<dbReference type="GO" id="GO:0006412">
    <property type="term" value="P:translation"/>
    <property type="evidence" value="ECO:0007669"/>
    <property type="project" value="InterPro"/>
</dbReference>
<reference evidence="6" key="1">
    <citation type="journal article" date="2011" name="Nat. Genet.">
        <title>The Arabidopsis lyrata genome sequence and the basis of rapid genome size change.</title>
        <authorList>
            <person name="Hu T.T."/>
            <person name="Pattyn P."/>
            <person name="Bakker E.G."/>
            <person name="Cao J."/>
            <person name="Cheng J.-F."/>
            <person name="Clark R.M."/>
            <person name="Fahlgren N."/>
            <person name="Fawcett J.A."/>
            <person name="Grimwood J."/>
            <person name="Gundlach H."/>
            <person name="Haberer G."/>
            <person name="Hollister J.D."/>
            <person name="Ossowski S."/>
            <person name="Ottilar R.P."/>
            <person name="Salamov A.A."/>
            <person name="Schneeberger K."/>
            <person name="Spannagl M."/>
            <person name="Wang X."/>
            <person name="Yang L."/>
            <person name="Nasrallah M.E."/>
            <person name="Bergelson J."/>
            <person name="Carrington J.C."/>
            <person name="Gaut B.S."/>
            <person name="Schmutz J."/>
            <person name="Mayer K.F.X."/>
            <person name="Van de Peer Y."/>
            <person name="Grigoriev I.V."/>
            <person name="Nordborg M."/>
            <person name="Weigel D."/>
            <person name="Guo Y.-L."/>
        </authorList>
    </citation>
    <scope>NUCLEOTIDE SEQUENCE [LARGE SCALE GENOMIC DNA]</scope>
    <source>
        <strain evidence="6">cv. MN47</strain>
    </source>
</reference>
<dbReference type="InterPro" id="IPR005484">
    <property type="entry name" value="Ribosomal_uL18_bac/plant/anim"/>
</dbReference>
<dbReference type="GO" id="GO:1990904">
    <property type="term" value="C:ribonucleoprotein complex"/>
    <property type="evidence" value="ECO:0007669"/>
    <property type="project" value="UniProtKB-KW"/>
</dbReference>
<sequence>GKLGDEEQIAEQNAEDVEAAPEGVEEDDEDVEAAPKGVAKDEDSVAKDEVAKKIGQVIAKYCLDKGITKLAFECGGSPYHVCLEALAAAAK</sequence>
<protein>
    <submittedName>
        <fullName evidence="5">Predicted protein</fullName>
    </submittedName>
</protein>
<keyword evidence="3" id="KW-0687">Ribonucleoprotein</keyword>
<accession>D7KBY7</accession>
<dbReference type="eggNOG" id="KOG1870">
    <property type="taxonomic scope" value="Eukaryota"/>
</dbReference>
<dbReference type="Proteomes" id="UP000008694">
    <property type="component" value="Unassembled WGS sequence"/>
</dbReference>
<comment type="similarity">
    <text evidence="1">Belongs to the universal ribosomal protein uL18 family.</text>
</comment>
<dbReference type="GO" id="GO:0005840">
    <property type="term" value="C:ribosome"/>
    <property type="evidence" value="ECO:0007669"/>
    <property type="project" value="UniProtKB-KW"/>
</dbReference>
<feature type="compositionally biased region" description="Acidic residues" evidence="4">
    <location>
        <begin position="1"/>
        <end position="32"/>
    </location>
</feature>
<dbReference type="EMBL" id="GL348713">
    <property type="protein sequence ID" value="EFH67656.1"/>
    <property type="molecule type" value="Genomic_DNA"/>
</dbReference>
<dbReference type="SUPFAM" id="SSF53137">
    <property type="entry name" value="Translational machinery components"/>
    <property type="match status" value="1"/>
</dbReference>
<evidence type="ECO:0000256" key="1">
    <source>
        <dbReference type="ARBA" id="ARBA00007116"/>
    </source>
</evidence>
<feature type="non-terminal residue" evidence="5">
    <location>
        <position position="1"/>
    </location>
</feature>
<dbReference type="GO" id="GO:0003735">
    <property type="term" value="F:structural constituent of ribosome"/>
    <property type="evidence" value="ECO:0007669"/>
    <property type="project" value="InterPro"/>
</dbReference>
<dbReference type="HOGENOM" id="CLU_2433287_0_0_1"/>
<gene>
    <name evidence="5" type="ORF">ARALYDRAFT_681743</name>
</gene>
<feature type="region of interest" description="Disordered" evidence="4">
    <location>
        <begin position="1"/>
        <end position="42"/>
    </location>
</feature>
<name>D7KBY7_ARALL</name>